<proteinExistence type="predicted"/>
<dbReference type="OrthoDB" id="27298at2759"/>
<dbReference type="RefSeq" id="XP_040623452.1">
    <property type="nucleotide sequence ID" value="XM_040774250.1"/>
</dbReference>
<gene>
    <name evidence="2" type="ORF">DACRYDRAFT_25639</name>
</gene>
<dbReference type="Proteomes" id="UP000030653">
    <property type="component" value="Unassembled WGS sequence"/>
</dbReference>
<evidence type="ECO:0000313" key="3">
    <source>
        <dbReference type="Proteomes" id="UP000030653"/>
    </source>
</evidence>
<organism evidence="2 3">
    <name type="scientific">Dacryopinax primogenitus (strain DJM 731)</name>
    <name type="common">Brown rot fungus</name>
    <dbReference type="NCBI Taxonomy" id="1858805"/>
    <lineage>
        <taxon>Eukaryota</taxon>
        <taxon>Fungi</taxon>
        <taxon>Dikarya</taxon>
        <taxon>Basidiomycota</taxon>
        <taxon>Agaricomycotina</taxon>
        <taxon>Dacrymycetes</taxon>
        <taxon>Dacrymycetales</taxon>
        <taxon>Dacrymycetaceae</taxon>
        <taxon>Dacryopinax</taxon>
    </lineage>
</organism>
<dbReference type="AlphaFoldDB" id="M5FPQ3"/>
<keyword evidence="3" id="KW-1185">Reference proteome</keyword>
<dbReference type="STRING" id="1858805.M5FPQ3"/>
<dbReference type="GeneID" id="63689312"/>
<reference evidence="2 3" key="1">
    <citation type="journal article" date="2012" name="Science">
        <title>The Paleozoic origin of enzymatic lignin decomposition reconstructed from 31 fungal genomes.</title>
        <authorList>
            <person name="Floudas D."/>
            <person name="Binder M."/>
            <person name="Riley R."/>
            <person name="Barry K."/>
            <person name="Blanchette R.A."/>
            <person name="Henrissat B."/>
            <person name="Martinez A.T."/>
            <person name="Otillar R."/>
            <person name="Spatafora J.W."/>
            <person name="Yadav J.S."/>
            <person name="Aerts A."/>
            <person name="Benoit I."/>
            <person name="Boyd A."/>
            <person name="Carlson A."/>
            <person name="Copeland A."/>
            <person name="Coutinho P.M."/>
            <person name="de Vries R.P."/>
            <person name="Ferreira P."/>
            <person name="Findley K."/>
            <person name="Foster B."/>
            <person name="Gaskell J."/>
            <person name="Glotzer D."/>
            <person name="Gorecki P."/>
            <person name="Heitman J."/>
            <person name="Hesse C."/>
            <person name="Hori C."/>
            <person name="Igarashi K."/>
            <person name="Jurgens J.A."/>
            <person name="Kallen N."/>
            <person name="Kersten P."/>
            <person name="Kohler A."/>
            <person name="Kuees U."/>
            <person name="Kumar T.K.A."/>
            <person name="Kuo A."/>
            <person name="LaButti K."/>
            <person name="Larrondo L.F."/>
            <person name="Lindquist E."/>
            <person name="Ling A."/>
            <person name="Lombard V."/>
            <person name="Lucas S."/>
            <person name="Lundell T."/>
            <person name="Martin R."/>
            <person name="McLaughlin D.J."/>
            <person name="Morgenstern I."/>
            <person name="Morin E."/>
            <person name="Murat C."/>
            <person name="Nagy L.G."/>
            <person name="Nolan M."/>
            <person name="Ohm R.A."/>
            <person name="Patyshakuliyeva A."/>
            <person name="Rokas A."/>
            <person name="Ruiz-Duenas F.J."/>
            <person name="Sabat G."/>
            <person name="Salamov A."/>
            <person name="Samejima M."/>
            <person name="Schmutz J."/>
            <person name="Slot J.C."/>
            <person name="St John F."/>
            <person name="Stenlid J."/>
            <person name="Sun H."/>
            <person name="Sun S."/>
            <person name="Syed K."/>
            <person name="Tsang A."/>
            <person name="Wiebenga A."/>
            <person name="Young D."/>
            <person name="Pisabarro A."/>
            <person name="Eastwood D.C."/>
            <person name="Martin F."/>
            <person name="Cullen D."/>
            <person name="Grigoriev I.V."/>
            <person name="Hibbett D.S."/>
        </authorList>
    </citation>
    <scope>NUCLEOTIDE SEQUENCE [LARGE SCALE GENOMIC DNA]</scope>
    <source>
        <strain evidence="2 3">DJM-731 SS1</strain>
    </source>
</reference>
<dbReference type="InterPro" id="IPR027408">
    <property type="entry name" value="PNPase/RNase_PH_dom_sf"/>
</dbReference>
<dbReference type="Gene3D" id="3.30.230.70">
    <property type="entry name" value="GHMP Kinase, N-terminal domain"/>
    <property type="match status" value="1"/>
</dbReference>
<evidence type="ECO:0000256" key="1">
    <source>
        <dbReference type="SAM" id="MobiDB-lite"/>
    </source>
</evidence>
<name>M5FPQ3_DACPD</name>
<dbReference type="HOGENOM" id="CLU_1310080_0_0_1"/>
<protein>
    <submittedName>
        <fullName evidence="2">Uncharacterized protein</fullName>
    </submittedName>
</protein>
<feature type="region of interest" description="Disordered" evidence="1">
    <location>
        <begin position="179"/>
        <end position="210"/>
    </location>
</feature>
<accession>M5FPQ3</accession>
<dbReference type="EMBL" id="JH795884">
    <property type="protein sequence ID" value="EJT96554.1"/>
    <property type="molecule type" value="Genomic_DNA"/>
</dbReference>
<sequence>MGEVGRGIFGGECQGVRRYIKYSGEIDRADAEICPHSIPLAWTGTSTLIQLTSFNSPHSTHLIQLTSFNSPHSTHLIQLTSFNSPHSTHLIQLTLQALSPPLLPSNFPQPQISRCGKAAMRNAATAAFLDAGSVSMRDIVCACAVGTRNGALVLDPTERNGRFWFPIPRNSARRAGVGRIGRGRRRLGKDRKKRATDGGGDGEGLYASAV</sequence>
<evidence type="ECO:0000313" key="2">
    <source>
        <dbReference type="EMBL" id="EJT96554.1"/>
    </source>
</evidence>
<feature type="compositionally biased region" description="Basic residues" evidence="1">
    <location>
        <begin position="181"/>
        <end position="194"/>
    </location>
</feature>